<protein>
    <submittedName>
        <fullName evidence="2">Iron-sulfur cluster assembly accessory protein</fullName>
    </submittedName>
</protein>
<evidence type="ECO:0000259" key="1">
    <source>
        <dbReference type="Pfam" id="PF01521"/>
    </source>
</evidence>
<sequence>MNLIMTPSAEKFIRRMIRFSGGAGGFHLTVTSGGCSGFTAAFDVEAAPRAGDQVIDHGDVRLFMPDATCKLLDGVTVDYMETPTSSGFVFHDPKPSACQCSGDDAKPKAGLHQLQEL</sequence>
<organism evidence="2 3">
    <name type="scientific">Rhodopseudomonas palustris</name>
    <dbReference type="NCBI Taxonomy" id="1076"/>
    <lineage>
        <taxon>Bacteria</taxon>
        <taxon>Pseudomonadati</taxon>
        <taxon>Pseudomonadota</taxon>
        <taxon>Alphaproteobacteria</taxon>
        <taxon>Hyphomicrobiales</taxon>
        <taxon>Nitrobacteraceae</taxon>
        <taxon>Rhodopseudomonas</taxon>
    </lineage>
</organism>
<dbReference type="GO" id="GO:0016226">
    <property type="term" value="P:iron-sulfur cluster assembly"/>
    <property type="evidence" value="ECO:0007669"/>
    <property type="project" value="InterPro"/>
</dbReference>
<dbReference type="InterPro" id="IPR035903">
    <property type="entry name" value="HesB-like_dom_sf"/>
</dbReference>
<gene>
    <name evidence="2" type="ORF">D4Q52_20105</name>
</gene>
<dbReference type="GO" id="GO:0051539">
    <property type="term" value="F:4 iron, 4 sulfur cluster binding"/>
    <property type="evidence" value="ECO:0007669"/>
    <property type="project" value="TreeGrafter"/>
</dbReference>
<evidence type="ECO:0000313" key="3">
    <source>
        <dbReference type="Proteomes" id="UP000285523"/>
    </source>
</evidence>
<dbReference type="OrthoDB" id="7569455at2"/>
<dbReference type="EMBL" id="QYYD01000023">
    <property type="protein sequence ID" value="RJF69469.1"/>
    <property type="molecule type" value="Genomic_DNA"/>
</dbReference>
<proteinExistence type="predicted"/>
<dbReference type="GO" id="GO:0051537">
    <property type="term" value="F:2 iron, 2 sulfur cluster binding"/>
    <property type="evidence" value="ECO:0007669"/>
    <property type="project" value="TreeGrafter"/>
</dbReference>
<dbReference type="RefSeq" id="WP_119858357.1">
    <property type="nucleotide sequence ID" value="NZ_QYYD01000023.1"/>
</dbReference>
<dbReference type="InterPro" id="IPR016092">
    <property type="entry name" value="ATAP"/>
</dbReference>
<feature type="domain" description="Core" evidence="1">
    <location>
        <begin position="1"/>
        <end position="93"/>
    </location>
</feature>
<dbReference type="InterPro" id="IPR000361">
    <property type="entry name" value="ATAP_core_dom"/>
</dbReference>
<name>A0A418V0V1_RHOPL</name>
<reference evidence="2 3" key="1">
    <citation type="submission" date="2018-09" db="EMBL/GenBank/DDBJ databases">
        <title>Draft genome sequence of Rhodopseudomonas palustris 2.1.18.</title>
        <authorList>
            <person name="Robertson S.L."/>
            <person name="Meyer T.E."/>
            <person name="Kyndt J.A."/>
        </authorList>
    </citation>
    <scope>NUCLEOTIDE SEQUENCE [LARGE SCALE GENOMIC DNA]</scope>
    <source>
        <strain evidence="2 3">2.1.18</strain>
    </source>
</reference>
<dbReference type="PANTHER" id="PTHR43011">
    <property type="entry name" value="IRON-SULFUR CLUSTER ASSEMBLY 2 HOMOLOG, MITOCHONDRIAL"/>
    <property type="match status" value="1"/>
</dbReference>
<dbReference type="NCBIfam" id="TIGR00049">
    <property type="entry name" value="iron-sulfur cluster assembly accessory protein"/>
    <property type="match status" value="1"/>
</dbReference>
<dbReference type="Gene3D" id="2.60.300.12">
    <property type="entry name" value="HesB-like domain"/>
    <property type="match status" value="1"/>
</dbReference>
<dbReference type="Pfam" id="PF01521">
    <property type="entry name" value="Fe-S_biosyn"/>
    <property type="match status" value="1"/>
</dbReference>
<accession>A0A418V0V1</accession>
<dbReference type="Proteomes" id="UP000285523">
    <property type="component" value="Unassembled WGS sequence"/>
</dbReference>
<dbReference type="PANTHER" id="PTHR43011:SF1">
    <property type="entry name" value="IRON-SULFUR CLUSTER ASSEMBLY 2 HOMOLOG, MITOCHONDRIAL"/>
    <property type="match status" value="1"/>
</dbReference>
<dbReference type="AlphaFoldDB" id="A0A418V0V1"/>
<dbReference type="SUPFAM" id="SSF89360">
    <property type="entry name" value="HesB-like domain"/>
    <property type="match status" value="1"/>
</dbReference>
<dbReference type="GO" id="GO:0005506">
    <property type="term" value="F:iron ion binding"/>
    <property type="evidence" value="ECO:0007669"/>
    <property type="project" value="TreeGrafter"/>
</dbReference>
<comment type="caution">
    <text evidence="2">The sequence shown here is derived from an EMBL/GenBank/DDBJ whole genome shotgun (WGS) entry which is preliminary data.</text>
</comment>
<evidence type="ECO:0000313" key="2">
    <source>
        <dbReference type="EMBL" id="RJF69469.1"/>
    </source>
</evidence>